<evidence type="ECO:0000313" key="3">
    <source>
        <dbReference type="EMBL" id="MBM7797525.1"/>
    </source>
</evidence>
<name>A0ABS2REU8_9ACTN</name>
<gene>
    <name evidence="3" type="ORF">JOE57_000446</name>
</gene>
<dbReference type="Gene3D" id="1.20.1260.10">
    <property type="match status" value="1"/>
</dbReference>
<reference evidence="3 4" key="1">
    <citation type="submission" date="2021-01" db="EMBL/GenBank/DDBJ databases">
        <title>Sequencing the genomes of 1000 actinobacteria strains.</title>
        <authorList>
            <person name="Klenk H.-P."/>
        </authorList>
    </citation>
    <scope>NUCLEOTIDE SEQUENCE [LARGE SCALE GENOMIC DNA]</scope>
    <source>
        <strain evidence="3 4">DSM 18662</strain>
    </source>
</reference>
<dbReference type="RefSeq" id="WP_338041113.1">
    <property type="nucleotide sequence ID" value="NZ_BAAAQP010000011.1"/>
</dbReference>
<proteinExistence type="predicted"/>
<feature type="domain" description="Ferritin-like" evidence="2">
    <location>
        <begin position="31"/>
        <end position="212"/>
    </location>
</feature>
<sequence>MSDTQGPSGPEPEPGPPSSAGPAGLSGDMDYRQGAVDLLGVLAYGALTAFERLAEDARMAPSLADKVYVATMAAHQIEHFARVRDRLAELNADVMVAMEPFHAPFDAFHEYTAPKDWYESLLKAYVGDGFAADFYREVAAFVDPDTRALVHEVLADEGHGEFVVEQVRSAIAEDPAKAGRLALWGRRLVGEALTQAQRVAANRDALTSLLTGTVDRPGMDLAAISRMFSRLIENHTKRMAKLGLQA</sequence>
<dbReference type="Proteomes" id="UP000704762">
    <property type="component" value="Unassembled WGS sequence"/>
</dbReference>
<dbReference type="Pfam" id="PF13794">
    <property type="entry name" value="MiaE_2"/>
    <property type="match status" value="1"/>
</dbReference>
<dbReference type="SUPFAM" id="SSF47240">
    <property type="entry name" value="Ferritin-like"/>
    <property type="match status" value="1"/>
</dbReference>
<dbReference type="InterPro" id="IPR012347">
    <property type="entry name" value="Ferritin-like"/>
</dbReference>
<dbReference type="EMBL" id="JAFBCF010000001">
    <property type="protein sequence ID" value="MBM7797525.1"/>
    <property type="molecule type" value="Genomic_DNA"/>
</dbReference>
<feature type="region of interest" description="Disordered" evidence="1">
    <location>
        <begin position="1"/>
        <end position="27"/>
    </location>
</feature>
<evidence type="ECO:0000256" key="1">
    <source>
        <dbReference type="SAM" id="MobiDB-lite"/>
    </source>
</evidence>
<accession>A0ABS2REU8</accession>
<evidence type="ECO:0000313" key="4">
    <source>
        <dbReference type="Proteomes" id="UP000704762"/>
    </source>
</evidence>
<keyword evidence="4" id="KW-1185">Reference proteome</keyword>
<feature type="compositionally biased region" description="Pro residues" evidence="1">
    <location>
        <begin position="9"/>
        <end position="19"/>
    </location>
</feature>
<dbReference type="InterPro" id="IPR009078">
    <property type="entry name" value="Ferritin-like_SF"/>
</dbReference>
<comment type="caution">
    <text evidence="3">The sequence shown here is derived from an EMBL/GenBank/DDBJ whole genome shotgun (WGS) entry which is preliminary data.</text>
</comment>
<evidence type="ECO:0000259" key="2">
    <source>
        <dbReference type="Pfam" id="PF13794"/>
    </source>
</evidence>
<dbReference type="InterPro" id="IPR059125">
    <property type="entry name" value="Ferritin_actino"/>
</dbReference>
<protein>
    <recommendedName>
        <fullName evidence="2">Ferritin-like domain-containing protein</fullName>
    </recommendedName>
</protein>
<dbReference type="CDD" id="cd00657">
    <property type="entry name" value="Ferritin_like"/>
    <property type="match status" value="1"/>
</dbReference>
<organism evidence="3 4">
    <name type="scientific">Microlunatus panaciterrae</name>
    <dbReference type="NCBI Taxonomy" id="400768"/>
    <lineage>
        <taxon>Bacteria</taxon>
        <taxon>Bacillati</taxon>
        <taxon>Actinomycetota</taxon>
        <taxon>Actinomycetes</taxon>
        <taxon>Propionibacteriales</taxon>
        <taxon>Propionibacteriaceae</taxon>
        <taxon>Microlunatus</taxon>
    </lineage>
</organism>